<feature type="region of interest" description="Disordered" evidence="2">
    <location>
        <begin position="957"/>
        <end position="979"/>
    </location>
</feature>
<evidence type="ECO:0000259" key="3">
    <source>
        <dbReference type="Pfam" id="PF08729"/>
    </source>
</evidence>
<organism evidence="5 6">
    <name type="scientific">Porites lobata</name>
    <dbReference type="NCBI Taxonomy" id="104759"/>
    <lineage>
        <taxon>Eukaryota</taxon>
        <taxon>Metazoa</taxon>
        <taxon>Cnidaria</taxon>
        <taxon>Anthozoa</taxon>
        <taxon>Hexacorallia</taxon>
        <taxon>Scleractinia</taxon>
        <taxon>Fungiina</taxon>
        <taxon>Poritidae</taxon>
        <taxon>Porites</taxon>
    </lineage>
</organism>
<feature type="compositionally biased region" description="Polar residues" evidence="2">
    <location>
        <begin position="734"/>
        <end position="743"/>
    </location>
</feature>
<dbReference type="Pfam" id="PF08729">
    <property type="entry name" value="HUN"/>
    <property type="match status" value="1"/>
</dbReference>
<feature type="region of interest" description="Disordered" evidence="2">
    <location>
        <begin position="730"/>
        <end position="768"/>
    </location>
</feature>
<feature type="domain" description="Ubinuclein middle" evidence="4">
    <location>
        <begin position="341"/>
        <end position="584"/>
    </location>
</feature>
<feature type="region of interest" description="Disordered" evidence="2">
    <location>
        <begin position="143"/>
        <end position="311"/>
    </location>
</feature>
<feature type="compositionally biased region" description="Low complexity" evidence="2">
    <location>
        <begin position="237"/>
        <end position="252"/>
    </location>
</feature>
<feature type="compositionally biased region" description="Polar residues" evidence="2">
    <location>
        <begin position="836"/>
        <end position="856"/>
    </location>
</feature>
<evidence type="ECO:0000313" key="6">
    <source>
        <dbReference type="Proteomes" id="UP001159405"/>
    </source>
</evidence>
<feature type="region of interest" description="Disordered" evidence="2">
    <location>
        <begin position="836"/>
        <end position="860"/>
    </location>
</feature>
<dbReference type="InterPro" id="IPR014840">
    <property type="entry name" value="HRD"/>
</dbReference>
<keyword evidence="6" id="KW-1185">Reference proteome</keyword>
<feature type="domain" description="Hpc2-related" evidence="3">
    <location>
        <begin position="94"/>
        <end position="144"/>
    </location>
</feature>
<feature type="compositionally biased region" description="Polar residues" evidence="2">
    <location>
        <begin position="1110"/>
        <end position="1126"/>
    </location>
</feature>
<accession>A0ABN8NZ48</accession>
<feature type="compositionally biased region" description="Polar residues" evidence="2">
    <location>
        <begin position="253"/>
        <end position="269"/>
    </location>
</feature>
<evidence type="ECO:0000256" key="1">
    <source>
        <dbReference type="ARBA" id="ARBA00022553"/>
    </source>
</evidence>
<feature type="region of interest" description="Disordered" evidence="2">
    <location>
        <begin position="593"/>
        <end position="626"/>
    </location>
</feature>
<dbReference type="Proteomes" id="UP001159405">
    <property type="component" value="Unassembled WGS sequence"/>
</dbReference>
<dbReference type="PANTHER" id="PTHR21669">
    <property type="entry name" value="CAPZ-INTERACTING PROTEIN AND RELATED PROTEINS"/>
    <property type="match status" value="1"/>
</dbReference>
<dbReference type="PANTHER" id="PTHR21669:SF28">
    <property type="entry name" value="YEMANUCLEIN"/>
    <property type="match status" value="1"/>
</dbReference>
<keyword evidence="1" id="KW-0597">Phosphoprotein</keyword>
<feature type="region of interest" description="Disordered" evidence="2">
    <location>
        <begin position="492"/>
        <end position="521"/>
    </location>
</feature>
<dbReference type="EMBL" id="CALNXK010000044">
    <property type="protein sequence ID" value="CAH3127727.1"/>
    <property type="molecule type" value="Genomic_DNA"/>
</dbReference>
<feature type="compositionally biased region" description="Basic and acidic residues" evidence="2">
    <location>
        <begin position="187"/>
        <end position="216"/>
    </location>
</feature>
<comment type="caution">
    <text evidence="5">The sequence shown here is derived from an EMBL/GenBank/DDBJ whole genome shotgun (WGS) entry which is preliminary data.</text>
</comment>
<sequence length="1133" mass="122737">MEKASPFPSEIGDAFRKGSENVPTLRFTLSLPASDDKTCPEYSFLDLVKSATRKSGETPEKTPWDDEDGDDEKLRALAKKFEQKYAPKPTSKKRRRDRMEDLIDVTYGYDETDPFVDDSEAYDELLPADWTTEHGGFYINQGALNFRPVSPGGESEQDEGDFQKPKKLKLKSPKKMPKVPKVKKVKVPGEKKERKKSGDKEKKPRKSSSSEKEKEKKEKKHKKRLSLGNANIVNMLSSPSSSAKTTSATVSSNMVLTTGGSQGTNNVIVNSSSPQKVQNSSQQSNQGIVKTEPGMVNGSGSAVTTEENASVTKNDSLLSSTLQNGISTGEASSSEIAEPSLPQCLPTDVEACIMRLKQAGTDGITEGKCKFFNSDVNHMLLELETKSRALSSKVRSGIYEFLAFYLPCTKETLLKRAKNLLLNDQAGRLREPMAKLKAAVDRVIPEQIKRFEEEVRQHVEEESKKQGGQKQDGENPDDHKKELFKSAMEVVEDSEKSDEITTPTDPNAPSHPEDKAKKNTPKRKFIWTEELRGLLCDVVQMKMKIFQMSKTRAQSAEEYLKAFFENEVRPLWPKGWMTSRILLRESKTVHGKYTSVPARVPKKAPGPKKQGESPENQDSNAGVNPVAKVLPSSNSLVVNIGSSSVTTATPALSAATVTPAISALKNLVQSGQAGNIKTAAPVIHSTVATSVPKPVVSTATATKMESTTVNRPELTLQIVPIITDLKLNKKDTASKSSSANRSLGSDCVAKKDNASKPPNPSLLLESPKSKTPVTILDFADMISPEGQADTSKLLHSQQSIPAKQQLASFLNKTPSPTKEKPKDQPLTHLPSSVVTTAVSHPAQSSTVSPARTQTALASPPKVVRSSPVTIPSVNQSVLLAATVGNLTAAGLPNNFIDLASLRQQPRPAVDLASSLMQQQKAAADLASSLMQQQQQQQQLKAAVDLASTLRQQQQQQKAAVTAGGTPPSQAVLESITSPRRSSVDLKSCQTVLPGFTPHQGMSPQSIAMSLSSSMPSQAMHQAQPPNLTLFGSAGNLQAGKVTTPLTHLGIAPHTLQSAMLHLSRQTQEQSGIVLPQNHFNNQVLLGMNPTSTQSLPSLQLPHAALLSNQPVYQDPNQTSSTGTHPSQFLPRFS</sequence>
<feature type="compositionally biased region" description="Basic residues" evidence="2">
    <location>
        <begin position="165"/>
        <end position="186"/>
    </location>
</feature>
<feature type="region of interest" description="Disordered" evidence="2">
    <location>
        <begin position="1110"/>
        <end position="1133"/>
    </location>
</feature>
<feature type="compositionally biased region" description="Low complexity" evidence="2">
    <location>
        <begin position="270"/>
        <end position="286"/>
    </location>
</feature>
<proteinExistence type="predicted"/>
<protein>
    <recommendedName>
        <fullName evidence="7">Ubinuclein-1</fullName>
    </recommendedName>
</protein>
<feature type="compositionally biased region" description="Basic and acidic residues" evidence="2">
    <location>
        <begin position="54"/>
        <end position="64"/>
    </location>
</feature>
<evidence type="ECO:0000259" key="4">
    <source>
        <dbReference type="Pfam" id="PF14075"/>
    </source>
</evidence>
<evidence type="ECO:0000256" key="2">
    <source>
        <dbReference type="SAM" id="MobiDB-lite"/>
    </source>
</evidence>
<feature type="compositionally biased region" description="Polar residues" evidence="2">
    <location>
        <begin position="298"/>
        <end position="311"/>
    </location>
</feature>
<reference evidence="5 6" key="1">
    <citation type="submission" date="2022-05" db="EMBL/GenBank/DDBJ databases">
        <authorList>
            <consortium name="Genoscope - CEA"/>
            <person name="William W."/>
        </authorList>
    </citation>
    <scope>NUCLEOTIDE SEQUENCE [LARGE SCALE GENOMIC DNA]</scope>
</reference>
<feature type="region of interest" description="Disordered" evidence="2">
    <location>
        <begin position="51"/>
        <end position="71"/>
    </location>
</feature>
<dbReference type="Pfam" id="PF14075">
    <property type="entry name" value="UBN_AB"/>
    <property type="match status" value="1"/>
</dbReference>
<dbReference type="InterPro" id="IPR026947">
    <property type="entry name" value="UBN_middle_dom"/>
</dbReference>
<name>A0ABN8NZ48_9CNID</name>
<evidence type="ECO:0000313" key="5">
    <source>
        <dbReference type="EMBL" id="CAH3127727.1"/>
    </source>
</evidence>
<gene>
    <name evidence="5" type="ORF">PLOB_00033157</name>
</gene>
<feature type="compositionally biased region" description="Polar residues" evidence="2">
    <location>
        <begin position="613"/>
        <end position="622"/>
    </location>
</feature>
<feature type="region of interest" description="Disordered" evidence="2">
    <location>
        <begin position="454"/>
        <end position="479"/>
    </location>
</feature>
<evidence type="ECO:0008006" key="7">
    <source>
        <dbReference type="Google" id="ProtNLM"/>
    </source>
</evidence>